<dbReference type="Proteomes" id="UP000177894">
    <property type="component" value="Chromosome"/>
</dbReference>
<sequence length="140" mass="16790">MMWKEKYKIGVPLVDQQHEELFKRVSEFIQTVQKKGIWTEKLDKVKETMAFMQEYVVVHFHDEEVYQEEVEYPERESHKQDHTQFKEAVGNYVNRFKEEGYSEELVQEFSGKLVAWLIMHVAAKDQKIGEYVDAQERGEL</sequence>
<dbReference type="NCBIfam" id="TIGR02481">
    <property type="entry name" value="hemeryth_dom"/>
    <property type="match status" value="1"/>
</dbReference>
<dbReference type="CDD" id="cd12107">
    <property type="entry name" value="Hemerythrin"/>
    <property type="match status" value="1"/>
</dbReference>
<dbReference type="SUPFAM" id="SSF47188">
    <property type="entry name" value="Hemerythrin-like"/>
    <property type="match status" value="1"/>
</dbReference>
<dbReference type="Gene3D" id="1.20.120.50">
    <property type="entry name" value="Hemerythrin-like"/>
    <property type="match status" value="1"/>
</dbReference>
<dbReference type="InterPro" id="IPR050669">
    <property type="entry name" value="Hemerythrin"/>
</dbReference>
<dbReference type="InterPro" id="IPR035938">
    <property type="entry name" value="Hemerythrin-like_sf"/>
</dbReference>
<keyword evidence="7" id="KW-1185">Reference proteome</keyword>
<protein>
    <submittedName>
        <fullName evidence="5">Hemerythrin</fullName>
    </submittedName>
</protein>
<dbReference type="PANTHER" id="PTHR37164">
    <property type="entry name" value="BACTERIOHEMERYTHRIN"/>
    <property type="match status" value="1"/>
</dbReference>
<evidence type="ECO:0000313" key="6">
    <source>
        <dbReference type="EMBL" id="ARE87008.1"/>
    </source>
</evidence>
<dbReference type="EMBL" id="CP017603">
    <property type="protein sequence ID" value="AOY76589.1"/>
    <property type="molecule type" value="Genomic_DNA"/>
</dbReference>
<feature type="domain" description="Hemerythrin-like" evidence="4">
    <location>
        <begin position="11"/>
        <end position="129"/>
    </location>
</feature>
<keyword evidence="3" id="KW-0408">Iron</keyword>
<comment type="similarity">
    <text evidence="1">Belongs to the hemerythrin family.</text>
</comment>
<evidence type="ECO:0000313" key="8">
    <source>
        <dbReference type="Proteomes" id="UP000192478"/>
    </source>
</evidence>
<dbReference type="AlphaFoldDB" id="A0AAC9RL41"/>
<dbReference type="InterPro" id="IPR012827">
    <property type="entry name" value="Hemerythrin_metal-bd"/>
</dbReference>
<accession>A0AAC9RL41</accession>
<evidence type="ECO:0000313" key="5">
    <source>
        <dbReference type="EMBL" id="AOY76589.1"/>
    </source>
</evidence>
<dbReference type="KEGG" id="cfm:BJL90_12390"/>
<gene>
    <name evidence="5" type="ORF">BJL90_12390</name>
    <name evidence="6" type="ORF">CLFO_13930</name>
</gene>
<reference evidence="6 8" key="2">
    <citation type="submission" date="2017-03" db="EMBL/GenBank/DDBJ databases">
        <title>Complete sequence of Clostridium formicaceticum DSM 92.</title>
        <authorList>
            <person name="Poehlein A."/>
            <person name="Karl M."/>
            <person name="Bengelsdorf F.R."/>
            <person name="Duerre P."/>
            <person name="Daniel R."/>
        </authorList>
    </citation>
    <scope>NUCLEOTIDE SEQUENCE [LARGE SCALE GENOMIC DNA]</scope>
    <source>
        <strain evidence="6 8">DSM 92</strain>
    </source>
</reference>
<proteinExistence type="inferred from homology"/>
<keyword evidence="2" id="KW-0479">Metal-binding</keyword>
<evidence type="ECO:0000313" key="7">
    <source>
        <dbReference type="Proteomes" id="UP000177894"/>
    </source>
</evidence>
<dbReference type="Proteomes" id="UP000192478">
    <property type="component" value="Chromosome"/>
</dbReference>
<dbReference type="NCBIfam" id="NF033749">
    <property type="entry name" value="bact_hemeryth"/>
    <property type="match status" value="1"/>
</dbReference>
<evidence type="ECO:0000256" key="2">
    <source>
        <dbReference type="ARBA" id="ARBA00022723"/>
    </source>
</evidence>
<dbReference type="Pfam" id="PF01814">
    <property type="entry name" value="Hemerythrin"/>
    <property type="match status" value="1"/>
</dbReference>
<dbReference type="PANTHER" id="PTHR37164:SF1">
    <property type="entry name" value="BACTERIOHEMERYTHRIN"/>
    <property type="match status" value="1"/>
</dbReference>
<dbReference type="InterPro" id="IPR012312">
    <property type="entry name" value="Hemerythrin-like"/>
</dbReference>
<reference evidence="5 7" key="1">
    <citation type="submission" date="2016-10" db="EMBL/GenBank/DDBJ databases">
        <title>Complete Genome Sequence of Acetogen Clostridium formicoaceticum ATCC 27076.</title>
        <authorList>
            <person name="Bao T."/>
            <person name="Cheng C."/>
            <person name="Zhao J."/>
            <person name="Yang S.-T."/>
            <person name="Wang J."/>
            <person name="Wang M."/>
        </authorList>
    </citation>
    <scope>NUCLEOTIDE SEQUENCE [LARGE SCALE GENOMIC DNA]</scope>
    <source>
        <strain evidence="5 7">ATCC 27076</strain>
    </source>
</reference>
<dbReference type="EMBL" id="CP020559">
    <property type="protein sequence ID" value="ARE87008.1"/>
    <property type="molecule type" value="Genomic_DNA"/>
</dbReference>
<name>A0AAC9RL41_9CLOT</name>
<evidence type="ECO:0000256" key="1">
    <source>
        <dbReference type="ARBA" id="ARBA00010587"/>
    </source>
</evidence>
<organism evidence="6 8">
    <name type="scientific">Clostridium formicaceticum</name>
    <dbReference type="NCBI Taxonomy" id="1497"/>
    <lineage>
        <taxon>Bacteria</taxon>
        <taxon>Bacillati</taxon>
        <taxon>Bacillota</taxon>
        <taxon>Clostridia</taxon>
        <taxon>Eubacteriales</taxon>
        <taxon>Clostridiaceae</taxon>
        <taxon>Clostridium</taxon>
    </lineage>
</organism>
<evidence type="ECO:0000259" key="4">
    <source>
        <dbReference type="Pfam" id="PF01814"/>
    </source>
</evidence>
<dbReference type="RefSeq" id="WP_070968406.1">
    <property type="nucleotide sequence ID" value="NZ_CP017603.1"/>
</dbReference>
<dbReference type="GO" id="GO:0046872">
    <property type="term" value="F:metal ion binding"/>
    <property type="evidence" value="ECO:0007669"/>
    <property type="project" value="UniProtKB-KW"/>
</dbReference>
<evidence type="ECO:0000256" key="3">
    <source>
        <dbReference type="ARBA" id="ARBA00023004"/>
    </source>
</evidence>